<reference evidence="3" key="1">
    <citation type="submission" date="2022-11" db="UniProtKB">
        <authorList>
            <consortium name="WormBaseParasite"/>
        </authorList>
    </citation>
    <scope>IDENTIFICATION</scope>
</reference>
<evidence type="ECO:0000313" key="3">
    <source>
        <dbReference type="WBParaSite" id="PEQ_0000456401-mRNA-1"/>
    </source>
</evidence>
<dbReference type="WBParaSite" id="PEQ_0000456401-mRNA-1">
    <property type="protein sequence ID" value="PEQ_0000456401-mRNA-1"/>
    <property type="gene ID" value="PEQ_0000456401"/>
</dbReference>
<dbReference type="Gene3D" id="1.10.510.10">
    <property type="entry name" value="Transferase(Phosphotransferase) domain 1"/>
    <property type="match status" value="1"/>
</dbReference>
<dbReference type="AlphaFoldDB" id="A0A914RRJ1"/>
<sequence>MNFFVAVVTIDVFSLGLIFTEMLIPFQTVMERNMTLSQLQNGVLPKARLRKLPSEV</sequence>
<evidence type="ECO:0000256" key="1">
    <source>
        <dbReference type="SAM" id="Phobius"/>
    </source>
</evidence>
<accession>A0A914RRJ1</accession>
<name>A0A914RRJ1_PAREQ</name>
<proteinExistence type="predicted"/>
<keyword evidence="2" id="KW-1185">Reference proteome</keyword>
<feature type="transmembrane region" description="Helical" evidence="1">
    <location>
        <begin position="6"/>
        <end position="24"/>
    </location>
</feature>
<evidence type="ECO:0000313" key="2">
    <source>
        <dbReference type="Proteomes" id="UP000887564"/>
    </source>
</evidence>
<keyword evidence="1" id="KW-0472">Membrane</keyword>
<dbReference type="Proteomes" id="UP000887564">
    <property type="component" value="Unplaced"/>
</dbReference>
<keyword evidence="1" id="KW-0812">Transmembrane</keyword>
<organism evidence="2 3">
    <name type="scientific">Parascaris equorum</name>
    <name type="common">Equine roundworm</name>
    <dbReference type="NCBI Taxonomy" id="6256"/>
    <lineage>
        <taxon>Eukaryota</taxon>
        <taxon>Metazoa</taxon>
        <taxon>Ecdysozoa</taxon>
        <taxon>Nematoda</taxon>
        <taxon>Chromadorea</taxon>
        <taxon>Rhabditida</taxon>
        <taxon>Spirurina</taxon>
        <taxon>Ascaridomorpha</taxon>
        <taxon>Ascaridoidea</taxon>
        <taxon>Ascarididae</taxon>
        <taxon>Parascaris</taxon>
    </lineage>
</organism>
<keyword evidence="1" id="KW-1133">Transmembrane helix</keyword>
<protein>
    <submittedName>
        <fullName evidence="3">Uncharacterized protein</fullName>
    </submittedName>
</protein>